<dbReference type="Proteomes" id="UP000245207">
    <property type="component" value="Unassembled WGS sequence"/>
</dbReference>
<dbReference type="PROSITE" id="PS50600">
    <property type="entry name" value="ULP_PROTEASE"/>
    <property type="match status" value="1"/>
</dbReference>
<accession>A0A2U1NR03</accession>
<dbReference type="InterPro" id="IPR003653">
    <property type="entry name" value="Peptidase_C48_C"/>
</dbReference>
<feature type="transmembrane region" description="Helical" evidence="4">
    <location>
        <begin position="638"/>
        <end position="660"/>
    </location>
</feature>
<dbReference type="PANTHER" id="PTHR48449">
    <property type="entry name" value="DUF1985 DOMAIN-CONTAINING PROTEIN"/>
    <property type="match status" value="1"/>
</dbReference>
<keyword evidence="2" id="KW-0645">Protease</keyword>
<protein>
    <submittedName>
        <fullName evidence="6">Phospholipase-like, Aminotransferase-like mobile domain protein</fullName>
    </submittedName>
</protein>
<gene>
    <name evidence="6" type="ORF">CTI12_AA237730</name>
</gene>
<evidence type="ECO:0000256" key="3">
    <source>
        <dbReference type="ARBA" id="ARBA00022801"/>
    </source>
</evidence>
<keyword evidence="4" id="KW-0472">Membrane</keyword>
<keyword evidence="4" id="KW-1133">Transmembrane helix</keyword>
<organism evidence="6 7">
    <name type="scientific">Artemisia annua</name>
    <name type="common">Sweet wormwood</name>
    <dbReference type="NCBI Taxonomy" id="35608"/>
    <lineage>
        <taxon>Eukaryota</taxon>
        <taxon>Viridiplantae</taxon>
        <taxon>Streptophyta</taxon>
        <taxon>Embryophyta</taxon>
        <taxon>Tracheophyta</taxon>
        <taxon>Spermatophyta</taxon>
        <taxon>Magnoliopsida</taxon>
        <taxon>eudicotyledons</taxon>
        <taxon>Gunneridae</taxon>
        <taxon>Pentapetalae</taxon>
        <taxon>asterids</taxon>
        <taxon>campanulids</taxon>
        <taxon>Asterales</taxon>
        <taxon>Asteraceae</taxon>
        <taxon>Asteroideae</taxon>
        <taxon>Anthemideae</taxon>
        <taxon>Artemisiinae</taxon>
        <taxon>Artemisia</taxon>
    </lineage>
</organism>
<keyword evidence="6" id="KW-0808">Transferase</keyword>
<dbReference type="Pfam" id="PF09331">
    <property type="entry name" value="DUF1985"/>
    <property type="match status" value="1"/>
</dbReference>
<comment type="similarity">
    <text evidence="1">Belongs to the peptidase C48 family.</text>
</comment>
<keyword evidence="4" id="KW-0812">Transmembrane</keyword>
<evidence type="ECO:0000256" key="2">
    <source>
        <dbReference type="ARBA" id="ARBA00022670"/>
    </source>
</evidence>
<sequence length="841" mass="97453">MVNVFAFGSLSTNLNNMSSSFSVSSSSSVCSPSSLVDGSNITSRLLSQNPTLIYLYTNQINAVAYYMNNGGSTFGHNGNSRFRHKVIDHDRNARYTEMMFRRRFRKIYSYELLTPLKEYHARVHVRSKLSYFPLIKDRLGLDRCVLFRSTYFRPWLDLTYVDNEEDLIHYMLQKQVFSDNEHYDLPLIYKVNEHLLHFGRREFCLITGFKFGIVSFRKFREGDISFRDRVFPEKIGRYVKTIDLLSVIEDQERFTKLSDEDSIRVCLLLSLEVIFMGRELGSIVDDVLLRMVDDLEAWNEFPWGEHIWRELYAAIRNVNSKHNVEHHKALDNDPNFVPSYSLSGFLLCFKIWILESSSQTDRWWTRGKVKDREAHPVKQSCNCGLRVKALECLCERLLILPKEIEILKERVYKIDSIMHYITWKTKGAHPKQKVSTSVQKDNVDCDLGDEYCSDLDGEFFELFNSPIRTSNKNAGNEDEDGLDNLAHKVMIVDGLDYLSQKVYENGVVDVDKLSDEDLSEDGCVKAEKHAAEIYSQAIQREQRSKLILEEENKMKSIEVLNAPSHLKLALQRCGTTKRRYVNVLRPQLESPYTDLKVPSMDELRKRTNVLHPFMIEMTQVDDGNVSIKFTVVLSWRIFYLPLAILVASFLGIMTSLWIVLSGKLYFAAMRNVLVGYLTRDSSADWSMVSCYFVTLLLQNSMPLFYATDEIYPIAWKNVEQVFIPINEPKQHWSLAHFNIKSGLVTFYDSEGYHEPETRLWYLNMRRCLECKLPAILEQTDVFGSKGINPLEYNIKFKNAHNIPKQGGIFGDCGVFVCLFLYRLSHRMPLAVVDPVQTAIAY</sequence>
<dbReference type="OrthoDB" id="1930729at2759"/>
<dbReference type="SUPFAM" id="SSF54001">
    <property type="entry name" value="Cysteine proteinases"/>
    <property type="match status" value="1"/>
</dbReference>
<dbReference type="GO" id="GO:0008234">
    <property type="term" value="F:cysteine-type peptidase activity"/>
    <property type="evidence" value="ECO:0007669"/>
    <property type="project" value="InterPro"/>
</dbReference>
<evidence type="ECO:0000256" key="1">
    <source>
        <dbReference type="ARBA" id="ARBA00005234"/>
    </source>
</evidence>
<dbReference type="Pfam" id="PF02902">
    <property type="entry name" value="Peptidase_C48"/>
    <property type="match status" value="1"/>
</dbReference>
<evidence type="ECO:0000256" key="4">
    <source>
        <dbReference type="SAM" id="Phobius"/>
    </source>
</evidence>
<name>A0A2U1NR03_ARTAN</name>
<keyword evidence="7" id="KW-1185">Reference proteome</keyword>
<dbReference type="AlphaFoldDB" id="A0A2U1NR03"/>
<evidence type="ECO:0000259" key="5">
    <source>
        <dbReference type="PROSITE" id="PS50600"/>
    </source>
</evidence>
<dbReference type="EMBL" id="PKPP01002338">
    <property type="protein sequence ID" value="PWA75911.1"/>
    <property type="molecule type" value="Genomic_DNA"/>
</dbReference>
<dbReference type="InterPro" id="IPR015410">
    <property type="entry name" value="DUF1985"/>
</dbReference>
<dbReference type="GO" id="GO:0008483">
    <property type="term" value="F:transaminase activity"/>
    <property type="evidence" value="ECO:0007669"/>
    <property type="project" value="UniProtKB-KW"/>
</dbReference>
<comment type="caution">
    <text evidence="6">The sequence shown here is derived from an EMBL/GenBank/DDBJ whole genome shotgun (WGS) entry which is preliminary data.</text>
</comment>
<dbReference type="GO" id="GO:0006508">
    <property type="term" value="P:proteolysis"/>
    <property type="evidence" value="ECO:0007669"/>
    <property type="project" value="UniProtKB-KW"/>
</dbReference>
<dbReference type="Gene3D" id="3.40.395.10">
    <property type="entry name" value="Adenoviral Proteinase, Chain A"/>
    <property type="match status" value="1"/>
</dbReference>
<evidence type="ECO:0000313" key="6">
    <source>
        <dbReference type="EMBL" id="PWA75911.1"/>
    </source>
</evidence>
<reference evidence="6 7" key="1">
    <citation type="journal article" date="2018" name="Mol. Plant">
        <title>The genome of Artemisia annua provides insight into the evolution of Asteraceae family and artemisinin biosynthesis.</title>
        <authorList>
            <person name="Shen Q."/>
            <person name="Zhang L."/>
            <person name="Liao Z."/>
            <person name="Wang S."/>
            <person name="Yan T."/>
            <person name="Shi P."/>
            <person name="Liu M."/>
            <person name="Fu X."/>
            <person name="Pan Q."/>
            <person name="Wang Y."/>
            <person name="Lv Z."/>
            <person name="Lu X."/>
            <person name="Zhang F."/>
            <person name="Jiang W."/>
            <person name="Ma Y."/>
            <person name="Chen M."/>
            <person name="Hao X."/>
            <person name="Li L."/>
            <person name="Tang Y."/>
            <person name="Lv G."/>
            <person name="Zhou Y."/>
            <person name="Sun X."/>
            <person name="Brodelius P.E."/>
            <person name="Rose J.K.C."/>
            <person name="Tang K."/>
        </authorList>
    </citation>
    <scope>NUCLEOTIDE SEQUENCE [LARGE SCALE GENOMIC DNA]</scope>
    <source>
        <strain evidence="7">cv. Huhao1</strain>
        <tissue evidence="6">Leaf</tissue>
    </source>
</reference>
<feature type="domain" description="Ubiquitin-like protease family profile" evidence="5">
    <location>
        <begin position="642"/>
        <end position="823"/>
    </location>
</feature>
<keyword evidence="3" id="KW-0378">Hydrolase</keyword>
<dbReference type="PANTHER" id="PTHR48449:SF1">
    <property type="entry name" value="DUF1985 DOMAIN-CONTAINING PROTEIN"/>
    <property type="match status" value="1"/>
</dbReference>
<keyword evidence="6" id="KW-0032">Aminotransferase</keyword>
<proteinExistence type="inferred from homology"/>
<dbReference type="InterPro" id="IPR038765">
    <property type="entry name" value="Papain-like_cys_pep_sf"/>
</dbReference>
<evidence type="ECO:0000313" key="7">
    <source>
        <dbReference type="Proteomes" id="UP000245207"/>
    </source>
</evidence>